<evidence type="ECO:0000313" key="3">
    <source>
        <dbReference type="Proteomes" id="UP000030854"/>
    </source>
</evidence>
<feature type="compositionally biased region" description="Basic and acidic residues" evidence="1">
    <location>
        <begin position="78"/>
        <end position="106"/>
    </location>
</feature>
<keyword evidence="3" id="KW-1185">Reference proteome</keyword>
<dbReference type="OrthoDB" id="4023585at2759"/>
<comment type="caution">
    <text evidence="2">The sequence shown here is derived from an EMBL/GenBank/DDBJ whole genome shotgun (WGS) entry which is preliminary data.</text>
</comment>
<sequence length="106" mass="11507">MLLLSRKLTTQLLKIGKILPRASASFSTSCPRGKTVIESVKKQVKETDQAIADKIVDGINASQSIAGKAKEITGLSGKEAKGKVEEKAEDLKDEAKNKKEEIKKKL</sequence>
<reference evidence="2 3" key="1">
    <citation type="journal article" date="2014" name="BMC Genomics">
        <title>Adaptive genomic structural variation in the grape powdery mildew pathogen, Erysiphe necator.</title>
        <authorList>
            <person name="Jones L."/>
            <person name="Riaz S."/>
            <person name="Morales-Cruz A."/>
            <person name="Amrine K.C."/>
            <person name="McGuire B."/>
            <person name="Gubler W.D."/>
            <person name="Walker M.A."/>
            <person name="Cantu D."/>
        </authorList>
    </citation>
    <scope>NUCLEOTIDE SEQUENCE [LARGE SCALE GENOMIC DNA]</scope>
    <source>
        <strain evidence="3">c</strain>
    </source>
</reference>
<name>A0A0B1P1W7_UNCNE</name>
<gene>
    <name evidence="2" type="ORF">EV44_g5317</name>
</gene>
<accession>A0A0B1P1W7</accession>
<dbReference type="EMBL" id="JNVN01001915">
    <property type="protein sequence ID" value="KHJ32652.1"/>
    <property type="molecule type" value="Genomic_DNA"/>
</dbReference>
<evidence type="ECO:0000256" key="1">
    <source>
        <dbReference type="SAM" id="MobiDB-lite"/>
    </source>
</evidence>
<dbReference type="STRING" id="52586.A0A0B1P1W7"/>
<dbReference type="AlphaFoldDB" id="A0A0B1P1W7"/>
<dbReference type="Proteomes" id="UP000030854">
    <property type="component" value="Unassembled WGS sequence"/>
</dbReference>
<dbReference type="HOGENOM" id="CLU_128874_0_0_1"/>
<proteinExistence type="predicted"/>
<protein>
    <submittedName>
        <fullName evidence="2">Putative lea domain-containing protein</fullName>
    </submittedName>
</protein>
<organism evidence="2 3">
    <name type="scientific">Uncinula necator</name>
    <name type="common">Grape powdery mildew</name>
    <dbReference type="NCBI Taxonomy" id="52586"/>
    <lineage>
        <taxon>Eukaryota</taxon>
        <taxon>Fungi</taxon>
        <taxon>Dikarya</taxon>
        <taxon>Ascomycota</taxon>
        <taxon>Pezizomycotina</taxon>
        <taxon>Leotiomycetes</taxon>
        <taxon>Erysiphales</taxon>
        <taxon>Erysiphaceae</taxon>
        <taxon>Erysiphe</taxon>
    </lineage>
</organism>
<evidence type="ECO:0000313" key="2">
    <source>
        <dbReference type="EMBL" id="KHJ32652.1"/>
    </source>
</evidence>
<dbReference type="OMA" id="FGTSNKC"/>
<feature type="region of interest" description="Disordered" evidence="1">
    <location>
        <begin position="76"/>
        <end position="106"/>
    </location>
</feature>